<dbReference type="GO" id="GO:0042144">
    <property type="term" value="P:vacuole fusion, non-autophagic"/>
    <property type="evidence" value="ECO:0007669"/>
    <property type="project" value="TreeGrafter"/>
</dbReference>
<evidence type="ECO:0000256" key="2">
    <source>
        <dbReference type="SAM" id="SignalP"/>
    </source>
</evidence>
<feature type="signal peptide" evidence="2">
    <location>
        <begin position="1"/>
        <end position="18"/>
    </location>
</feature>
<dbReference type="KEGG" id="tatv:25781597"/>
<evidence type="ECO:0000313" key="3">
    <source>
        <dbReference type="EMBL" id="EHK45510.1"/>
    </source>
</evidence>
<dbReference type="HOGENOM" id="CLU_156026_0_0_1"/>
<dbReference type="GeneID" id="25781597"/>
<dbReference type="SUPFAM" id="SSF54897">
    <property type="entry name" value="Protease propeptides/inhibitors"/>
    <property type="match status" value="1"/>
</dbReference>
<dbReference type="Gene3D" id="3.30.70.80">
    <property type="entry name" value="Peptidase S8 propeptide/proteinase inhibitor I9"/>
    <property type="match status" value="1"/>
</dbReference>
<dbReference type="OrthoDB" id="3888684at2759"/>
<name>G9NX80_HYPAI</name>
<sequence>MRCLLFIAALSLFQLGSAVDQKKSAIIWFDNPATPASFMDQVKDSILKAGGKITHTYTIINGFAVIAPANALASVQALGVEHSIRVEEDETVSTLK</sequence>
<evidence type="ECO:0008006" key="5">
    <source>
        <dbReference type="Google" id="ProtNLM"/>
    </source>
</evidence>
<dbReference type="PANTHER" id="PTHR28288">
    <property type="entry name" value="PROTEASE B INHIBITOR 2"/>
    <property type="match status" value="1"/>
</dbReference>
<dbReference type="eggNOG" id="ENOG502SC39">
    <property type="taxonomic scope" value="Eukaryota"/>
</dbReference>
<dbReference type="Proteomes" id="UP000005426">
    <property type="component" value="Unassembled WGS sequence"/>
</dbReference>
<dbReference type="RefSeq" id="XP_013943674.1">
    <property type="nucleotide sequence ID" value="XM_014088199.1"/>
</dbReference>
<organism evidence="3 4">
    <name type="scientific">Hypocrea atroviridis (strain ATCC 20476 / IMI 206040)</name>
    <name type="common">Trichoderma atroviride</name>
    <dbReference type="NCBI Taxonomy" id="452589"/>
    <lineage>
        <taxon>Eukaryota</taxon>
        <taxon>Fungi</taxon>
        <taxon>Dikarya</taxon>
        <taxon>Ascomycota</taxon>
        <taxon>Pezizomycotina</taxon>
        <taxon>Sordariomycetes</taxon>
        <taxon>Hypocreomycetidae</taxon>
        <taxon>Hypocreales</taxon>
        <taxon>Hypocreaceae</taxon>
        <taxon>Trichoderma</taxon>
    </lineage>
</organism>
<proteinExistence type="inferred from homology"/>
<reference evidence="3 4" key="1">
    <citation type="journal article" date="2011" name="Genome Biol.">
        <title>Comparative genome sequence analysis underscores mycoparasitism as the ancestral life style of Trichoderma.</title>
        <authorList>
            <person name="Kubicek C.P."/>
            <person name="Herrera-Estrella A."/>
            <person name="Seidl-Seiboth V."/>
            <person name="Martinez D.A."/>
            <person name="Druzhinina I.S."/>
            <person name="Thon M."/>
            <person name="Zeilinger S."/>
            <person name="Casas-Flores S."/>
            <person name="Horwitz B.A."/>
            <person name="Mukherjee P.K."/>
            <person name="Mukherjee M."/>
            <person name="Kredics L."/>
            <person name="Alcaraz L.D."/>
            <person name="Aerts A."/>
            <person name="Antal Z."/>
            <person name="Atanasova L."/>
            <person name="Cervantes-Badillo M.G."/>
            <person name="Challacombe J."/>
            <person name="Chertkov O."/>
            <person name="McCluskey K."/>
            <person name="Coulpier F."/>
            <person name="Deshpande N."/>
            <person name="von Doehren H."/>
            <person name="Ebbole D.J."/>
            <person name="Esquivel-Naranjo E.U."/>
            <person name="Fekete E."/>
            <person name="Flipphi M."/>
            <person name="Glaser F."/>
            <person name="Gomez-Rodriguez E.Y."/>
            <person name="Gruber S."/>
            <person name="Han C."/>
            <person name="Henrissat B."/>
            <person name="Hermosa R."/>
            <person name="Hernandez-Onate M."/>
            <person name="Karaffa L."/>
            <person name="Kosti I."/>
            <person name="Le Crom S."/>
            <person name="Lindquist E."/>
            <person name="Lucas S."/>
            <person name="Luebeck M."/>
            <person name="Luebeck P.S."/>
            <person name="Margeot A."/>
            <person name="Metz B."/>
            <person name="Misra M."/>
            <person name="Nevalainen H."/>
            <person name="Omann M."/>
            <person name="Packer N."/>
            <person name="Perrone G."/>
            <person name="Uresti-Rivera E.E."/>
            <person name="Salamov A."/>
            <person name="Schmoll M."/>
            <person name="Seiboth B."/>
            <person name="Shapiro H."/>
            <person name="Sukno S."/>
            <person name="Tamayo-Ramos J.A."/>
            <person name="Tisch D."/>
            <person name="Wiest A."/>
            <person name="Wilkinson H.H."/>
            <person name="Zhang M."/>
            <person name="Coutinho P.M."/>
            <person name="Kenerley C.M."/>
            <person name="Monte E."/>
            <person name="Baker S.E."/>
            <person name="Grigoriev I.V."/>
        </authorList>
    </citation>
    <scope>NUCLEOTIDE SEQUENCE [LARGE SCALE GENOMIC DNA]</scope>
    <source>
        <strain evidence="4">ATCC 20476 / IMI 206040</strain>
    </source>
</reference>
<keyword evidence="4" id="KW-1185">Reference proteome</keyword>
<accession>G9NX80</accession>
<comment type="similarity">
    <text evidence="1">Belongs to the protease inhibitor I9 family.</text>
</comment>
<dbReference type="MEROPS" id="I09.003"/>
<gene>
    <name evidence="3" type="ORF">TRIATDRAFT_300122</name>
</gene>
<keyword evidence="2" id="KW-0732">Signal</keyword>
<dbReference type="EMBL" id="ABDG02000024">
    <property type="protein sequence ID" value="EHK45510.1"/>
    <property type="molecule type" value="Genomic_DNA"/>
</dbReference>
<feature type="chain" id="PRO_5003524709" description="Inhibitor I9 domain-containing protein" evidence="2">
    <location>
        <begin position="19"/>
        <end position="96"/>
    </location>
</feature>
<dbReference type="OMA" id="SAIVWFE"/>
<dbReference type="InterPro" id="IPR037045">
    <property type="entry name" value="S8pro/Inhibitor_I9_sf"/>
</dbReference>
<dbReference type="PANTHER" id="PTHR28288:SF1">
    <property type="entry name" value="INHIBITOR I9 DOMAIN-CONTAINING PROTEIN"/>
    <property type="match status" value="1"/>
</dbReference>
<comment type="caution">
    <text evidence="3">The sequence shown here is derived from an EMBL/GenBank/DDBJ whole genome shotgun (WGS) entry which is preliminary data.</text>
</comment>
<evidence type="ECO:0000313" key="4">
    <source>
        <dbReference type="Proteomes" id="UP000005426"/>
    </source>
</evidence>
<dbReference type="GO" id="GO:0004866">
    <property type="term" value="F:endopeptidase inhibitor activity"/>
    <property type="evidence" value="ECO:0007669"/>
    <property type="project" value="TreeGrafter"/>
</dbReference>
<dbReference type="InterPro" id="IPR052471">
    <property type="entry name" value="PBI_I9"/>
</dbReference>
<evidence type="ECO:0000256" key="1">
    <source>
        <dbReference type="ARBA" id="ARBA00038069"/>
    </source>
</evidence>
<dbReference type="AlphaFoldDB" id="G9NX80"/>
<protein>
    <recommendedName>
        <fullName evidence="5">Inhibitor I9 domain-containing protein</fullName>
    </recommendedName>
</protein>